<organism evidence="2 3">
    <name type="scientific">Streptomyces aureus</name>
    <dbReference type="NCBI Taxonomy" id="193461"/>
    <lineage>
        <taxon>Bacteria</taxon>
        <taxon>Bacillati</taxon>
        <taxon>Actinomycetota</taxon>
        <taxon>Actinomycetes</taxon>
        <taxon>Kitasatosporales</taxon>
        <taxon>Streptomycetaceae</taxon>
        <taxon>Streptomyces</taxon>
    </lineage>
</organism>
<evidence type="ECO:0000256" key="1">
    <source>
        <dbReference type="SAM" id="MobiDB-lite"/>
    </source>
</evidence>
<proteinExistence type="predicted"/>
<evidence type="ECO:0008006" key="4">
    <source>
        <dbReference type="Google" id="ProtNLM"/>
    </source>
</evidence>
<dbReference type="RefSeq" id="WP_372563838.1">
    <property type="nucleotide sequence ID" value="NZ_JBGOSP010000010.1"/>
</dbReference>
<evidence type="ECO:0000313" key="2">
    <source>
        <dbReference type="EMBL" id="MFA3838853.1"/>
    </source>
</evidence>
<gene>
    <name evidence="2" type="ORF">ACEG43_22190</name>
</gene>
<reference evidence="2 3" key="1">
    <citation type="submission" date="2024-08" db="EMBL/GenBank/DDBJ databases">
        <title>Genome sequence of Streptomyces aureus CACIA-1.46HGO.</title>
        <authorList>
            <person name="Evangelista-Martinez Z."/>
        </authorList>
    </citation>
    <scope>NUCLEOTIDE SEQUENCE [LARGE SCALE GENOMIC DNA]</scope>
    <source>
        <strain evidence="2 3">CACIA-1.46HGO</strain>
    </source>
</reference>
<dbReference type="EMBL" id="JBGOSP010000010">
    <property type="protein sequence ID" value="MFA3838853.1"/>
    <property type="molecule type" value="Genomic_DNA"/>
</dbReference>
<protein>
    <recommendedName>
        <fullName evidence="4">Helix-turn-helix domain-containing protein</fullName>
    </recommendedName>
</protein>
<comment type="caution">
    <text evidence="2">The sequence shown here is derived from an EMBL/GenBank/DDBJ whole genome shotgun (WGS) entry which is preliminary data.</text>
</comment>
<accession>A0ABV4SMV9</accession>
<sequence length="274" mass="29788">MPNEILRHPRLSSDAVRLLTWQLSLPGDAKDPLSKTARQAGIGKCAFNRVKGELKREGYLHEWRQQGVRGLWSTVQLVSNVPLKPEQALALRDVAPTGGNPAAGEPTGRTVGRHPEKPVLENTPHHPEAPPETEAPEAAAATEAGRQLVATILDLEPRLRVPRGILPQLAALASAWLEAGHTPGGVRAHVQRSLPGPKQPIHRPGGLLRYILSDVPPAPAEEESRRPDPVQPRIAQLRECEGVHTQARLFRPEGDEEFCGECLRGRVADGAARL</sequence>
<evidence type="ECO:0000313" key="3">
    <source>
        <dbReference type="Proteomes" id="UP001571476"/>
    </source>
</evidence>
<name>A0ABV4SMV9_9ACTN</name>
<dbReference type="Proteomes" id="UP001571476">
    <property type="component" value="Unassembled WGS sequence"/>
</dbReference>
<feature type="region of interest" description="Disordered" evidence="1">
    <location>
        <begin position="93"/>
        <end position="142"/>
    </location>
</feature>
<feature type="compositionally biased region" description="Basic and acidic residues" evidence="1">
    <location>
        <begin position="113"/>
        <end position="129"/>
    </location>
</feature>
<keyword evidence="3" id="KW-1185">Reference proteome</keyword>